<dbReference type="AlphaFoldDB" id="A0A1L3ZZ75"/>
<dbReference type="STRING" id="1921510.BSL82_04015"/>
<proteinExistence type="predicted"/>
<protein>
    <recommendedName>
        <fullName evidence="3">PilZ domain-containing protein</fullName>
    </recommendedName>
</protein>
<evidence type="ECO:0008006" key="3">
    <source>
        <dbReference type="Google" id="ProtNLM"/>
    </source>
</evidence>
<dbReference type="Proteomes" id="UP000182063">
    <property type="component" value="Chromosome"/>
</dbReference>
<accession>A0A1L3ZZ75</accession>
<evidence type="ECO:0000313" key="2">
    <source>
        <dbReference type="Proteomes" id="UP000182063"/>
    </source>
</evidence>
<keyword evidence="2" id="KW-1185">Reference proteome</keyword>
<organism evidence="1 2">
    <name type="scientific">Tardibacter chloracetimidivorans</name>
    <dbReference type="NCBI Taxonomy" id="1921510"/>
    <lineage>
        <taxon>Bacteria</taxon>
        <taxon>Pseudomonadati</taxon>
        <taxon>Pseudomonadota</taxon>
        <taxon>Alphaproteobacteria</taxon>
        <taxon>Sphingomonadales</taxon>
        <taxon>Sphingomonadaceae</taxon>
        <taxon>Tardibacter</taxon>
    </lineage>
</organism>
<reference evidence="2" key="1">
    <citation type="submission" date="2016-11" db="EMBL/GenBank/DDBJ databases">
        <title>Complete Genome Sequence of alachlor-degrading Sphingomonas sp. strain JJ-A5.</title>
        <authorList>
            <person name="Lee H."/>
            <person name="Ka J.-O."/>
        </authorList>
    </citation>
    <scope>NUCLEOTIDE SEQUENCE [LARGE SCALE GENOMIC DNA]</scope>
    <source>
        <strain evidence="2">JJ-A5</strain>
    </source>
</reference>
<sequence>MATRWRRRRMCVLVCERPFPASLRDVSANGAFLETNARPDIGGRVELLHPDAGQIAAAVRAHGLDGIELSFDGSAPAAAFALTAIVTDMSRAGPMDL</sequence>
<gene>
    <name evidence="1" type="ORF">BSL82_04015</name>
</gene>
<evidence type="ECO:0000313" key="1">
    <source>
        <dbReference type="EMBL" id="API60928.1"/>
    </source>
</evidence>
<dbReference type="EMBL" id="CP018221">
    <property type="protein sequence ID" value="API60928.1"/>
    <property type="molecule type" value="Genomic_DNA"/>
</dbReference>
<dbReference type="KEGG" id="sphj:BSL82_04015"/>
<name>A0A1L3ZZ75_9SPHN</name>